<keyword evidence="2" id="KW-0418">Kinase</keyword>
<dbReference type="PANTHER" id="PTHR10048:SF7">
    <property type="entry name" value="PHOSPHATIDYLINOSITOL 3-KINASE CATALYTIC SUBUNIT TYPE 3"/>
    <property type="match status" value="1"/>
</dbReference>
<sequence length="87" mass="9732">MHFGQAGYCVITYLLGVGDRHMENLMLTNDGHLFHIDFGFILGNDPKPLAPEVRLTKAMLEGMGGPGTKQFNAFWSTSFTAFLILRR</sequence>
<dbReference type="GO" id="GO:0000407">
    <property type="term" value="C:phagophore assembly site"/>
    <property type="evidence" value="ECO:0007669"/>
    <property type="project" value="TreeGrafter"/>
</dbReference>
<dbReference type="Pfam" id="PF00454">
    <property type="entry name" value="PI3_PI4_kinase"/>
    <property type="match status" value="1"/>
</dbReference>
<dbReference type="GO" id="GO:0048015">
    <property type="term" value="P:phosphatidylinositol-mediated signaling"/>
    <property type="evidence" value="ECO:0007669"/>
    <property type="project" value="TreeGrafter"/>
</dbReference>
<evidence type="ECO:0000256" key="2">
    <source>
        <dbReference type="ARBA" id="ARBA00022777"/>
    </source>
</evidence>
<dbReference type="InterPro" id="IPR036940">
    <property type="entry name" value="PI3/4_kinase_cat_sf"/>
</dbReference>
<dbReference type="OrthoDB" id="67688at2759"/>
<dbReference type="InterPro" id="IPR000403">
    <property type="entry name" value="PI3/4_kinase_cat_dom"/>
</dbReference>
<dbReference type="GO" id="GO:0016303">
    <property type="term" value="F:1-phosphatidylinositol-3-kinase activity"/>
    <property type="evidence" value="ECO:0007669"/>
    <property type="project" value="TreeGrafter"/>
</dbReference>
<dbReference type="GO" id="GO:0006897">
    <property type="term" value="P:endocytosis"/>
    <property type="evidence" value="ECO:0007669"/>
    <property type="project" value="TreeGrafter"/>
</dbReference>
<evidence type="ECO:0000313" key="5">
    <source>
        <dbReference type="Proteomes" id="UP000784294"/>
    </source>
</evidence>
<dbReference type="GO" id="GO:0000045">
    <property type="term" value="P:autophagosome assembly"/>
    <property type="evidence" value="ECO:0007669"/>
    <property type="project" value="TreeGrafter"/>
</dbReference>
<protein>
    <recommendedName>
        <fullName evidence="3">PI3K/PI4K catalytic domain-containing protein</fullName>
    </recommendedName>
</protein>
<keyword evidence="5" id="KW-1185">Reference proteome</keyword>
<evidence type="ECO:0000256" key="1">
    <source>
        <dbReference type="ARBA" id="ARBA00022679"/>
    </source>
</evidence>
<dbReference type="InterPro" id="IPR011009">
    <property type="entry name" value="Kinase-like_dom_sf"/>
</dbReference>
<keyword evidence="1" id="KW-0808">Transferase</keyword>
<organism evidence="4 5">
    <name type="scientific">Protopolystoma xenopodis</name>
    <dbReference type="NCBI Taxonomy" id="117903"/>
    <lineage>
        <taxon>Eukaryota</taxon>
        <taxon>Metazoa</taxon>
        <taxon>Spiralia</taxon>
        <taxon>Lophotrochozoa</taxon>
        <taxon>Platyhelminthes</taxon>
        <taxon>Monogenea</taxon>
        <taxon>Polyopisthocotylea</taxon>
        <taxon>Polystomatidea</taxon>
        <taxon>Polystomatidae</taxon>
        <taxon>Protopolystoma</taxon>
    </lineage>
</organism>
<dbReference type="PANTHER" id="PTHR10048">
    <property type="entry name" value="PHOSPHATIDYLINOSITOL KINASE"/>
    <property type="match status" value="1"/>
</dbReference>
<name>A0A448WJU3_9PLAT</name>
<evidence type="ECO:0000259" key="3">
    <source>
        <dbReference type="PROSITE" id="PS50290"/>
    </source>
</evidence>
<gene>
    <name evidence="4" type="ORF">PXEA_LOCUS6933</name>
</gene>
<dbReference type="AlphaFoldDB" id="A0A448WJU3"/>
<dbReference type="GO" id="GO:0005768">
    <property type="term" value="C:endosome"/>
    <property type="evidence" value="ECO:0007669"/>
    <property type="project" value="TreeGrafter"/>
</dbReference>
<dbReference type="InterPro" id="IPR015433">
    <property type="entry name" value="PI3/4_kinase"/>
</dbReference>
<feature type="domain" description="PI3K/PI4K catalytic" evidence="3">
    <location>
        <begin position="1"/>
        <end position="87"/>
    </location>
</feature>
<comment type="caution">
    <text evidence="4">The sequence shown here is derived from an EMBL/GenBank/DDBJ whole genome shotgun (WGS) entry which is preliminary data.</text>
</comment>
<evidence type="ECO:0000313" key="4">
    <source>
        <dbReference type="EMBL" id="VEL13493.1"/>
    </source>
</evidence>
<proteinExistence type="predicted"/>
<dbReference type="EMBL" id="CAAALY010017952">
    <property type="protein sequence ID" value="VEL13493.1"/>
    <property type="molecule type" value="Genomic_DNA"/>
</dbReference>
<dbReference type="GO" id="GO:0005777">
    <property type="term" value="C:peroxisome"/>
    <property type="evidence" value="ECO:0007669"/>
    <property type="project" value="TreeGrafter"/>
</dbReference>
<dbReference type="Gene3D" id="1.10.1070.11">
    <property type="entry name" value="Phosphatidylinositol 3-/4-kinase, catalytic domain"/>
    <property type="match status" value="1"/>
</dbReference>
<reference evidence="4" key="1">
    <citation type="submission" date="2018-11" db="EMBL/GenBank/DDBJ databases">
        <authorList>
            <consortium name="Pathogen Informatics"/>
        </authorList>
    </citation>
    <scope>NUCLEOTIDE SEQUENCE</scope>
</reference>
<dbReference type="PROSITE" id="PS50290">
    <property type="entry name" value="PI3_4_KINASE_3"/>
    <property type="match status" value="1"/>
</dbReference>
<dbReference type="GO" id="GO:0034271">
    <property type="term" value="C:phosphatidylinositol 3-kinase complex, class III, type I"/>
    <property type="evidence" value="ECO:0007669"/>
    <property type="project" value="TreeGrafter"/>
</dbReference>
<accession>A0A448WJU3</accession>
<dbReference type="SUPFAM" id="SSF56112">
    <property type="entry name" value="Protein kinase-like (PK-like)"/>
    <property type="match status" value="1"/>
</dbReference>
<dbReference type="GO" id="GO:0034272">
    <property type="term" value="C:phosphatidylinositol 3-kinase complex, class III, type II"/>
    <property type="evidence" value="ECO:0007669"/>
    <property type="project" value="TreeGrafter"/>
</dbReference>
<dbReference type="Proteomes" id="UP000784294">
    <property type="component" value="Unassembled WGS sequence"/>
</dbReference>